<dbReference type="Gene3D" id="3.30.70.250">
    <property type="entry name" value="Malonyl-CoA ACP transacylase, ACP-binding"/>
    <property type="match status" value="1"/>
</dbReference>
<evidence type="ECO:0000256" key="2">
    <source>
        <dbReference type="ARBA" id="ARBA00022450"/>
    </source>
</evidence>
<dbReference type="InterPro" id="IPR023213">
    <property type="entry name" value="CAT-like_dom_sf"/>
</dbReference>
<dbReference type="InterPro" id="IPR016036">
    <property type="entry name" value="Malonyl_transacylase_ACP-bd"/>
</dbReference>
<dbReference type="SUPFAM" id="SSF53901">
    <property type="entry name" value="Thiolase-like"/>
    <property type="match status" value="1"/>
</dbReference>
<dbReference type="Gene3D" id="3.30.70.3290">
    <property type="match status" value="1"/>
</dbReference>
<reference evidence="10 11" key="1">
    <citation type="submission" date="2020-08" db="EMBL/GenBank/DDBJ databases">
        <title>Genomic Encyclopedia of Type Strains, Phase IV (KMG-IV): sequencing the most valuable type-strain genomes for metagenomic binning, comparative biology and taxonomic classification.</title>
        <authorList>
            <person name="Goeker M."/>
        </authorList>
    </citation>
    <scope>NUCLEOTIDE SEQUENCE [LARGE SCALE GENOMIC DNA]</scope>
    <source>
        <strain evidence="10 11">DSM 23562</strain>
    </source>
</reference>
<dbReference type="Pfam" id="PF00698">
    <property type="entry name" value="Acyl_transf_1"/>
    <property type="match status" value="1"/>
</dbReference>
<dbReference type="SUPFAM" id="SSF47336">
    <property type="entry name" value="ACP-like"/>
    <property type="match status" value="2"/>
</dbReference>
<dbReference type="CDD" id="cd19531">
    <property type="entry name" value="LCL_NRPS-like"/>
    <property type="match status" value="1"/>
</dbReference>
<dbReference type="PANTHER" id="PTHR43775">
    <property type="entry name" value="FATTY ACID SYNTHASE"/>
    <property type="match status" value="1"/>
</dbReference>
<dbReference type="InterPro" id="IPR016039">
    <property type="entry name" value="Thiolase-like"/>
</dbReference>
<dbReference type="SUPFAM" id="SSF53474">
    <property type="entry name" value="alpha/beta-Hydrolases"/>
    <property type="match status" value="1"/>
</dbReference>
<evidence type="ECO:0000256" key="7">
    <source>
        <dbReference type="SAM" id="MobiDB-lite"/>
    </source>
</evidence>
<keyword evidence="2" id="KW-0596">Phosphopantetheine</keyword>
<feature type="region of interest" description="Disordered" evidence="7">
    <location>
        <begin position="2623"/>
        <end position="2654"/>
    </location>
</feature>
<comment type="caution">
    <text evidence="10">The sequence shown here is derived from an EMBL/GenBank/DDBJ whole genome shotgun (WGS) entry which is preliminary data.</text>
</comment>
<feature type="compositionally biased region" description="Polar residues" evidence="7">
    <location>
        <begin position="1068"/>
        <end position="1080"/>
    </location>
</feature>
<dbReference type="PROSITE" id="PS50075">
    <property type="entry name" value="CARRIER"/>
    <property type="match status" value="2"/>
</dbReference>
<keyword evidence="5" id="KW-0663">Pyridoxal phosphate</keyword>
<dbReference type="InterPro" id="IPR014043">
    <property type="entry name" value="Acyl_transferase_dom"/>
</dbReference>
<dbReference type="Pfam" id="PF00202">
    <property type="entry name" value="Aminotran_3"/>
    <property type="match status" value="1"/>
</dbReference>
<feature type="compositionally biased region" description="Basic and acidic residues" evidence="7">
    <location>
        <begin position="449"/>
        <end position="460"/>
    </location>
</feature>
<comment type="cofactor">
    <cofactor evidence="1">
        <name>pantetheine 4'-phosphate</name>
        <dbReference type="ChEBI" id="CHEBI:47942"/>
    </cofactor>
</comment>
<dbReference type="SUPFAM" id="SSF56801">
    <property type="entry name" value="Acetyl-CoA synthetase-like"/>
    <property type="match status" value="1"/>
</dbReference>
<dbReference type="SMART" id="SM00827">
    <property type="entry name" value="PKS_AT"/>
    <property type="match status" value="1"/>
</dbReference>
<protein>
    <submittedName>
        <fullName evidence="10">Amino acid adenylation domain-containing protein</fullName>
    </submittedName>
</protein>
<comment type="similarity">
    <text evidence="6">In the C-terminal section; belongs to the NRP synthetase family.</text>
</comment>
<dbReference type="InterPro" id="IPR014031">
    <property type="entry name" value="Ketoacyl_synth_C"/>
</dbReference>
<dbReference type="Pfam" id="PF00550">
    <property type="entry name" value="PP-binding"/>
    <property type="match status" value="2"/>
</dbReference>
<feature type="domain" description="Carrier" evidence="8">
    <location>
        <begin position="903"/>
        <end position="985"/>
    </location>
</feature>
<dbReference type="InterPro" id="IPR036736">
    <property type="entry name" value="ACP-like_sf"/>
</dbReference>
<dbReference type="InterPro" id="IPR050091">
    <property type="entry name" value="PKS_NRPS_Biosynth_Enz"/>
</dbReference>
<dbReference type="GO" id="GO:0031177">
    <property type="term" value="F:phosphopantetheine binding"/>
    <property type="evidence" value="ECO:0007669"/>
    <property type="project" value="InterPro"/>
</dbReference>
<feature type="region of interest" description="Disordered" evidence="7">
    <location>
        <begin position="2530"/>
        <end position="2553"/>
    </location>
</feature>
<dbReference type="Gene3D" id="3.30.559.30">
    <property type="entry name" value="Nonribosomal peptide synthetase, condensation domain"/>
    <property type="match status" value="1"/>
</dbReference>
<dbReference type="Gene3D" id="3.90.1150.10">
    <property type="entry name" value="Aspartate Aminotransferase, domain 1"/>
    <property type="match status" value="1"/>
</dbReference>
<dbReference type="Pfam" id="PF00975">
    <property type="entry name" value="Thioesterase"/>
    <property type="match status" value="1"/>
</dbReference>
<dbReference type="CDD" id="cd12117">
    <property type="entry name" value="A_NRPS_Srf_like"/>
    <property type="match status" value="1"/>
</dbReference>
<evidence type="ECO:0000256" key="3">
    <source>
        <dbReference type="ARBA" id="ARBA00022553"/>
    </source>
</evidence>
<dbReference type="Pfam" id="PF00109">
    <property type="entry name" value="ketoacyl-synt"/>
    <property type="match status" value="1"/>
</dbReference>
<dbReference type="InterPro" id="IPR032821">
    <property type="entry name" value="PKS_assoc"/>
</dbReference>
<dbReference type="InterPro" id="IPR001242">
    <property type="entry name" value="Condensation_dom"/>
</dbReference>
<dbReference type="InterPro" id="IPR015422">
    <property type="entry name" value="PyrdxlP-dep_Trfase_small"/>
</dbReference>
<feature type="compositionally biased region" description="Polar residues" evidence="7">
    <location>
        <begin position="1106"/>
        <end position="1115"/>
    </location>
</feature>
<dbReference type="Pfam" id="PF16197">
    <property type="entry name" value="KAsynt_C_assoc"/>
    <property type="match status" value="1"/>
</dbReference>
<dbReference type="Pfam" id="PF02801">
    <property type="entry name" value="Ketoacyl-synt_C"/>
    <property type="match status" value="1"/>
</dbReference>
<evidence type="ECO:0000256" key="5">
    <source>
        <dbReference type="ARBA" id="ARBA00022898"/>
    </source>
</evidence>
<dbReference type="Gene3D" id="3.30.559.10">
    <property type="entry name" value="Chloramphenicol acetyltransferase-like domain"/>
    <property type="match status" value="1"/>
</dbReference>
<keyword evidence="3" id="KW-0597">Phosphoprotein</keyword>
<accession>A0A7W9SWH5</accession>
<dbReference type="SMART" id="SM00825">
    <property type="entry name" value="PKS_KS"/>
    <property type="match status" value="1"/>
</dbReference>
<dbReference type="RefSeq" id="WP_184204061.1">
    <property type="nucleotide sequence ID" value="NZ_JACHGW010000011.1"/>
</dbReference>
<feature type="domain" description="Carrier" evidence="8">
    <location>
        <begin position="2552"/>
        <end position="2627"/>
    </location>
</feature>
<dbReference type="GO" id="GO:0008483">
    <property type="term" value="F:transaminase activity"/>
    <property type="evidence" value="ECO:0007669"/>
    <property type="project" value="InterPro"/>
</dbReference>
<dbReference type="SUPFAM" id="SSF52151">
    <property type="entry name" value="FabD/lysophospholipase-like"/>
    <property type="match status" value="1"/>
</dbReference>
<feature type="compositionally biased region" description="Low complexity" evidence="7">
    <location>
        <begin position="439"/>
        <end position="448"/>
    </location>
</feature>
<feature type="compositionally biased region" description="Gly residues" evidence="7">
    <location>
        <begin position="1090"/>
        <end position="1099"/>
    </location>
</feature>
<dbReference type="InterPro" id="IPR009081">
    <property type="entry name" value="PP-bd_ACP"/>
</dbReference>
<dbReference type="SMART" id="SM01294">
    <property type="entry name" value="PKS_PP_betabranch"/>
    <property type="match status" value="1"/>
</dbReference>
<dbReference type="InterPro" id="IPR016035">
    <property type="entry name" value="Acyl_Trfase/lysoPLipase"/>
</dbReference>
<name>A0A7W9SWH5_ARMRO</name>
<dbReference type="PROSITE" id="PS52004">
    <property type="entry name" value="KS3_2"/>
    <property type="match status" value="1"/>
</dbReference>
<dbReference type="SUPFAM" id="SSF53383">
    <property type="entry name" value="PLP-dependent transferases"/>
    <property type="match status" value="1"/>
</dbReference>
<dbReference type="InterPro" id="IPR025110">
    <property type="entry name" value="AMP-bd_C"/>
</dbReference>
<dbReference type="SUPFAM" id="SSF52777">
    <property type="entry name" value="CoA-dependent acyltransferases"/>
    <property type="match status" value="2"/>
</dbReference>
<dbReference type="SUPFAM" id="SSF55048">
    <property type="entry name" value="Probable ACP-binding domain of malonyl-CoA ACP transacylase"/>
    <property type="match status" value="1"/>
</dbReference>
<dbReference type="Gene3D" id="1.10.1200.10">
    <property type="entry name" value="ACP-like"/>
    <property type="match status" value="2"/>
</dbReference>
<dbReference type="InterPro" id="IPR000873">
    <property type="entry name" value="AMP-dep_synth/lig_dom"/>
</dbReference>
<feature type="compositionally biased region" description="Basic and acidic residues" evidence="7">
    <location>
        <begin position="2635"/>
        <end position="2654"/>
    </location>
</feature>
<dbReference type="GO" id="GO:0004312">
    <property type="term" value="F:fatty acid synthase activity"/>
    <property type="evidence" value="ECO:0007669"/>
    <property type="project" value="TreeGrafter"/>
</dbReference>
<keyword evidence="11" id="KW-1185">Reference proteome</keyword>
<organism evidence="10 11">
    <name type="scientific">Armatimonas rosea</name>
    <dbReference type="NCBI Taxonomy" id="685828"/>
    <lineage>
        <taxon>Bacteria</taxon>
        <taxon>Bacillati</taxon>
        <taxon>Armatimonadota</taxon>
        <taxon>Armatimonadia</taxon>
        <taxon>Armatimonadales</taxon>
        <taxon>Armatimonadaceae</taxon>
        <taxon>Armatimonas</taxon>
    </lineage>
</organism>
<dbReference type="PANTHER" id="PTHR43775:SF51">
    <property type="entry name" value="INACTIVE PHENOLPHTHIOCEROL SYNTHESIS POLYKETIDE SYNTHASE TYPE I PKS1-RELATED"/>
    <property type="match status" value="1"/>
</dbReference>
<evidence type="ECO:0000256" key="1">
    <source>
        <dbReference type="ARBA" id="ARBA00001957"/>
    </source>
</evidence>
<dbReference type="GO" id="GO:0044550">
    <property type="term" value="P:secondary metabolite biosynthetic process"/>
    <property type="evidence" value="ECO:0007669"/>
    <property type="project" value="UniProtKB-ARBA"/>
</dbReference>
<dbReference type="SMART" id="SM00824">
    <property type="entry name" value="PKS_TE"/>
    <property type="match status" value="1"/>
</dbReference>
<dbReference type="Gene3D" id="3.40.366.10">
    <property type="entry name" value="Malonyl-Coenzyme A Acyl Carrier Protein, domain 2"/>
    <property type="match status" value="1"/>
</dbReference>
<dbReference type="InterPro" id="IPR005814">
    <property type="entry name" value="Aminotrans_3"/>
</dbReference>
<sequence>MDDTQGIAVVGLTGRFPGAPDLETFWQNVSQGVCSLERFPKTGSPNLAGGGGDYVPVRGTLAGAEEFDAGFFGFPPREAEATDPQQRVFLEACWSALEDAGYVPESFPGSIGVWAGMSNNTYWHLVRQNPELERTAGAITVMLGNEKDYVALRTAYKLNLRGPAVAQNTACSTSLVAVVNAVNALQSFQCDMALAGGVAIYSPQETGYTYVPGSILSPDGTVHAFDESANGTVFGSGVGVVVLKRLEDALKDNDTIHAVIRGAAINNDGSDKAGFTAPSISGQAEVIAMAQALAGVSADEISYIETHGTGTQLGDPIEIAGLTRAFRETTDATQFCALGTLKPNIGHLDVASGVAGLIKTILALKHQQLPPAINFHKPNPKIEWAGSPFFVNTKLRPWQAETRIAGVSSFGFGGTNAHVVVSEAPKFSSPEPSPRALERLPSSPSAPSSREEGQAKREDAASLPGEARAMRGREVASPSESERWLLPLSARSEAAVENAAANLARHLEKHPELSLADVAYTLRVGRREFAHRRAVSVTDHAEAIAALTDKKRGAWGKALETPSVVFLFPGQGSQSCGMGKGLYETSAVYRAAVDDCAALLKAPLGLDIRDIIFGDDEAALSQTAITQPALFVIAYAAAKYYEAHGITPSAMLGHSLGEYVAAHLAGVFSLPDALAVLAERARLMQSLPGGAMLAVRLPEAEAAPLFAKFGLSLAAVNGPQLCVASGTFEQVAALEATGIAGKRLKTSHAFHSAMTEPILAEFERFVESVPRHAPTQPIVSTRTGTWLTADDALSPRYWAEQLRHAVRFDDALSVLLANPSSVLVECGPGRILTTLAKQRPEKPRTLTTDDDPLAQLWAAGVPLPEPTAARRVSLPTYPFERQRYFAQPKIEPTSEITTPMSTQTVTDRKPRLLAEIQETLSDLSGMNASDLTADASFSELGFDSLFLTQAAQALSKQFGVSLAFRQLMEELSTPAALAGYVDGLLAPEPELTSPPVPHLKARGVETPPLTPPLPLGEGGWGGEVGSVQSLVAQQLAIMQQQLALLAGGVMTAQTVPVVAPEPVKPTLNIASAPNVPQNPTAEPPRRAGDGGEAPSGGNHGPFRPIQKTTTDEFTPQQKAHLAELTAQYLAKTRKSREYTIQHRQKLSDPRAVAGFKPFWKDLVYPIVAESSKGSQIVDVDGNKYVDMTMGFGLNFFGHGPDFLIEAVKKQLDLGIEVGPQSPLAGPVAEKLCAYVGAERAIFCNTGSEAVMAAVRAARTVTGRDKVVMFSGAYHGVHDEVLVRGNGRGKSFPIAPGIPNRAVSETIILEYGSDEALQTIRQRAGEIAAILVEPVQSRHPDLRPYEFVKTLRALASEHEIAFVFDEIVNGFRLGRRGAAGVYEIEPDMQTFGKILGAGIPIGALTGKAKFLDAFDGGQWEYGDDSFPSVGMTFFAGTFVRNPIAMAAANAVLDRLNADPNIAERISARGEQFGAKLDAILKKWGVPFPLERFRSMFYLNTHGATVGGLLHFHLRLRNVHIWENRPSFLSTEHTDADLDFILDAFEQSCAAMAEGGFLTPPAPVTLPTTPQQREVWLAAHESETASLSYNESIGVHLDGDLDTDKLASSLQRIVERHGALRATFSDDGTTQTIAPSLTLEIPITETNETGLEQLQKDEASRPFDLAHGPLLRARLVRITSPLTPAGQGDNEELPCIPPVGRGLGGNRHVLLLTAHHIVCDGWSWAVVLDELAKGVAGKPLPAPYSFVEFAQKPSSDSDLAWWKAQLATVELAPLALPTDHARPAVFTYRGDRIHRTLPESLTAPLRKLSGKQGATLFATLFTAYETLLRRLTGQSELVIGVPSAGQTTVETDAPLVGHAVNLLPIPLAPPILGAGGATFTQLLAQRKRQILDAFDHRDCTFGTLVSALSLPRDPSRNPLVSTTFNLERTGGGDLGFVGLSSHMSKAPRVAYQFELGFNLVDDGKTIEVEASYNTDLFSAETITRWLAHFETLLEGIVAQPERELTTLPLLTPEDAAQLAAWGDGGKRERSFAPLATLFAEQADATPDALAVTDGTQSLTYSELKASADTLAAQLRELGVQPGHGIAIELPRSLQTITSVLGVLTAGAYYVPIDPAYPEERREWLRKDSGAVAVISHLPGSSLATPLPLFAPSSQEEGQKMGKVSVPLPNEERVIGDEGGRLSGREMAQATLLYTSGSTGTPKGVQITQTAIARLVKDADWLEFENQTFLFHSAFAFDATLLEIFGPLLNGGRLVVAPEGPRTLSELGETVRQNGVTTLWLTAGLFHALVDSGLSDFAGVQQLLAGGDVLSTPHVAKALAELPNTRFFDGYGPTENTTFTCVHAITEADTQGVSIPIGKPVTGTTVRILDSHNQPCPLGVVGELCTGGAGLALGYHNAPERTAERFITVGGERLYRTGDLARWQADGTIAFLGRADAQVKIRGNRVELGELEAALCRLPGVREAAALAPTDTHGSRTLVAYVVAETDPAALKQALQLTLPPYLVPSTIVAIDALPLTANGKVDKAKLASLPTFGEGGSPKRGTSAGGVGSGGVGSGGERLGGKLEALFAEALGLESVSPDDDFFALGGDSLKAIRLFARVEAEFGKRLPLSALFATPTPTGIATRLAPHPDPLPNHPEGTRRVAGEEGRRLSGGEMASRELPRGTLVPINPHGKRTPLFLIHHVQGIVVLYHDLAKHLGVDQPVFAIEAAGMDGETEPHQSLPEMARDYAALIRAHFPAGPYRVAGFSSGGIVALEVARALRSDGHVVEFVGMFDSYAPEYHRQNPEFTNPETTGQRLAAHFNMFRKLDTKSQGEYLKRRLQKVQDRLKPTATTEEPDQAFWEALGRVRQAQEAAIHAHYPEPYDAPVTLFRATEHSAPWDELLFWGEALPQVELCDIPGDHHLLIQEPFVRTLADELTQRLAPPELRLIKAA</sequence>
<proteinExistence type="inferred from homology"/>
<dbReference type="InterPro" id="IPR001031">
    <property type="entry name" value="Thioesterase"/>
</dbReference>
<dbReference type="InterPro" id="IPR001227">
    <property type="entry name" value="Ac_transferase_dom_sf"/>
</dbReference>
<evidence type="ECO:0000256" key="6">
    <source>
        <dbReference type="ARBA" id="ARBA00029443"/>
    </source>
</evidence>
<dbReference type="Pfam" id="PF00668">
    <property type="entry name" value="Condensation"/>
    <property type="match status" value="2"/>
</dbReference>
<evidence type="ECO:0000313" key="10">
    <source>
        <dbReference type="EMBL" id="MBB6053976.1"/>
    </source>
</evidence>
<dbReference type="Gene3D" id="3.30.300.30">
    <property type="match status" value="1"/>
</dbReference>
<evidence type="ECO:0000256" key="4">
    <source>
        <dbReference type="ARBA" id="ARBA00022679"/>
    </source>
</evidence>
<feature type="domain" description="Ketosynthase family 3 (KS3)" evidence="9">
    <location>
        <begin position="4"/>
        <end position="423"/>
    </location>
</feature>
<evidence type="ECO:0000259" key="8">
    <source>
        <dbReference type="PROSITE" id="PS50075"/>
    </source>
</evidence>
<dbReference type="InterPro" id="IPR029058">
    <property type="entry name" value="AB_hydrolase_fold"/>
</dbReference>
<dbReference type="Gene3D" id="3.40.47.10">
    <property type="match status" value="1"/>
</dbReference>
<dbReference type="InterPro" id="IPR014030">
    <property type="entry name" value="Ketoacyl_synth_N"/>
</dbReference>
<feature type="region of interest" description="Disordered" evidence="7">
    <location>
        <begin position="1067"/>
        <end position="1115"/>
    </location>
</feature>
<dbReference type="Gene3D" id="3.40.50.1820">
    <property type="entry name" value="alpha/beta hydrolase"/>
    <property type="match status" value="1"/>
</dbReference>
<dbReference type="Pfam" id="PF00501">
    <property type="entry name" value="AMP-binding"/>
    <property type="match status" value="1"/>
</dbReference>
<dbReference type="InterPro" id="IPR045851">
    <property type="entry name" value="AMP-bd_C_sf"/>
</dbReference>
<dbReference type="InterPro" id="IPR015421">
    <property type="entry name" value="PyrdxlP-dep_Trfase_major"/>
</dbReference>
<dbReference type="CDD" id="cd00833">
    <property type="entry name" value="PKS"/>
    <property type="match status" value="1"/>
</dbReference>
<dbReference type="InterPro" id="IPR020802">
    <property type="entry name" value="TesA-like"/>
</dbReference>
<dbReference type="PROSITE" id="PS00455">
    <property type="entry name" value="AMP_BINDING"/>
    <property type="match status" value="1"/>
</dbReference>
<dbReference type="GO" id="GO:0006633">
    <property type="term" value="P:fatty acid biosynthetic process"/>
    <property type="evidence" value="ECO:0007669"/>
    <property type="project" value="TreeGrafter"/>
</dbReference>
<evidence type="ECO:0000259" key="9">
    <source>
        <dbReference type="PROSITE" id="PS52004"/>
    </source>
</evidence>
<dbReference type="Gene3D" id="3.40.50.980">
    <property type="match status" value="2"/>
</dbReference>
<dbReference type="Pfam" id="PF13193">
    <property type="entry name" value="AMP-binding_C"/>
    <property type="match status" value="1"/>
</dbReference>
<dbReference type="EMBL" id="JACHGW010000011">
    <property type="protein sequence ID" value="MBB6053976.1"/>
    <property type="molecule type" value="Genomic_DNA"/>
</dbReference>
<dbReference type="InterPro" id="IPR020806">
    <property type="entry name" value="PKS_PP-bd"/>
</dbReference>
<dbReference type="Gene3D" id="3.40.640.10">
    <property type="entry name" value="Type I PLP-dependent aspartate aminotransferase-like (Major domain)"/>
    <property type="match status" value="1"/>
</dbReference>
<dbReference type="NCBIfam" id="TIGR01733">
    <property type="entry name" value="AA-adenyl-dom"/>
    <property type="match status" value="1"/>
</dbReference>
<dbReference type="Proteomes" id="UP000520814">
    <property type="component" value="Unassembled WGS sequence"/>
</dbReference>
<dbReference type="SMART" id="SM00823">
    <property type="entry name" value="PKS_PP"/>
    <property type="match status" value="2"/>
</dbReference>
<dbReference type="Gene3D" id="2.30.38.10">
    <property type="entry name" value="Luciferase, Domain 3"/>
    <property type="match status" value="1"/>
</dbReference>
<feature type="region of interest" description="Disordered" evidence="7">
    <location>
        <begin position="424"/>
        <end position="476"/>
    </location>
</feature>
<dbReference type="InterPro" id="IPR020845">
    <property type="entry name" value="AMP-binding_CS"/>
</dbReference>
<dbReference type="InterPro" id="IPR010071">
    <property type="entry name" value="AA_adenyl_dom"/>
</dbReference>
<dbReference type="InterPro" id="IPR015424">
    <property type="entry name" value="PyrdxlP-dep_Trfase"/>
</dbReference>
<dbReference type="InterPro" id="IPR020841">
    <property type="entry name" value="PKS_Beta-ketoAc_synthase_dom"/>
</dbReference>
<feature type="compositionally biased region" description="Gly residues" evidence="7">
    <location>
        <begin position="2531"/>
        <end position="2553"/>
    </location>
</feature>
<dbReference type="GO" id="GO:0030170">
    <property type="term" value="F:pyridoxal phosphate binding"/>
    <property type="evidence" value="ECO:0007669"/>
    <property type="project" value="InterPro"/>
</dbReference>
<dbReference type="Pfam" id="PF22621">
    <property type="entry name" value="CurL-like_PKS_C"/>
    <property type="match status" value="1"/>
</dbReference>
<gene>
    <name evidence="10" type="ORF">HNQ39_005823</name>
</gene>
<keyword evidence="4" id="KW-0808">Transferase</keyword>
<evidence type="ECO:0000313" key="11">
    <source>
        <dbReference type="Proteomes" id="UP000520814"/>
    </source>
</evidence>